<accession>A0A8R1UJW4</accession>
<sequence>MFTMYSGPDSGFSTPLSTLPSCSSFDPLSPSMMRIRRRLSYESIDTPAMREAATQTDEELSGKSVTSYAAAESVANFSRSVTNLTGNSSNQPTNPR</sequence>
<evidence type="ECO:0000313" key="2">
    <source>
        <dbReference type="EnsemblMetazoa" id="PPA29697.1"/>
    </source>
</evidence>
<dbReference type="AlphaFoldDB" id="A0A2A6C0W6"/>
<feature type="compositionally biased region" description="Low complexity" evidence="1">
    <location>
        <begin position="12"/>
        <end position="24"/>
    </location>
</feature>
<dbReference type="Proteomes" id="UP000005239">
    <property type="component" value="Unassembled WGS sequence"/>
</dbReference>
<feature type="region of interest" description="Disordered" evidence="1">
    <location>
        <begin position="1"/>
        <end position="24"/>
    </location>
</feature>
<name>A0A2A6C0W6_PRIPA</name>
<reference evidence="2" key="2">
    <citation type="submission" date="2022-06" db="UniProtKB">
        <authorList>
            <consortium name="EnsemblMetazoa"/>
        </authorList>
    </citation>
    <scope>IDENTIFICATION</scope>
    <source>
        <strain evidence="2">PS312</strain>
    </source>
</reference>
<evidence type="ECO:0000256" key="1">
    <source>
        <dbReference type="SAM" id="MobiDB-lite"/>
    </source>
</evidence>
<evidence type="ECO:0000313" key="3">
    <source>
        <dbReference type="Proteomes" id="UP000005239"/>
    </source>
</evidence>
<protein>
    <submittedName>
        <fullName evidence="2">Uncharacterized protein</fullName>
    </submittedName>
</protein>
<keyword evidence="3" id="KW-1185">Reference proteome</keyword>
<accession>A0A2A6C0W6</accession>
<dbReference type="EnsemblMetazoa" id="PPA29697.1">
    <property type="protein sequence ID" value="PPA29697.1"/>
    <property type="gene ID" value="WBGene00202566"/>
</dbReference>
<reference evidence="3" key="1">
    <citation type="journal article" date="2008" name="Nat. Genet.">
        <title>The Pristionchus pacificus genome provides a unique perspective on nematode lifestyle and parasitism.</title>
        <authorList>
            <person name="Dieterich C."/>
            <person name="Clifton S.W."/>
            <person name="Schuster L.N."/>
            <person name="Chinwalla A."/>
            <person name="Delehaunty K."/>
            <person name="Dinkelacker I."/>
            <person name="Fulton L."/>
            <person name="Fulton R."/>
            <person name="Godfrey J."/>
            <person name="Minx P."/>
            <person name="Mitreva M."/>
            <person name="Roeseler W."/>
            <person name="Tian H."/>
            <person name="Witte H."/>
            <person name="Yang S.P."/>
            <person name="Wilson R.K."/>
            <person name="Sommer R.J."/>
        </authorList>
    </citation>
    <scope>NUCLEOTIDE SEQUENCE [LARGE SCALE GENOMIC DNA]</scope>
    <source>
        <strain evidence="3">PS312</strain>
    </source>
</reference>
<gene>
    <name evidence="2" type="primary">WBGene00202566</name>
</gene>
<proteinExistence type="predicted"/>
<organism evidence="2 3">
    <name type="scientific">Pristionchus pacificus</name>
    <name type="common">Parasitic nematode worm</name>
    <dbReference type="NCBI Taxonomy" id="54126"/>
    <lineage>
        <taxon>Eukaryota</taxon>
        <taxon>Metazoa</taxon>
        <taxon>Ecdysozoa</taxon>
        <taxon>Nematoda</taxon>
        <taxon>Chromadorea</taxon>
        <taxon>Rhabditida</taxon>
        <taxon>Rhabditina</taxon>
        <taxon>Diplogasteromorpha</taxon>
        <taxon>Diplogasteroidea</taxon>
        <taxon>Neodiplogasteridae</taxon>
        <taxon>Pristionchus</taxon>
    </lineage>
</organism>